<dbReference type="SMART" id="SM00809">
    <property type="entry name" value="Alpha_adaptinC2"/>
    <property type="match status" value="1"/>
</dbReference>
<evidence type="ECO:0000256" key="3">
    <source>
        <dbReference type="ARBA" id="ARBA00022448"/>
    </source>
</evidence>
<evidence type="ECO:0000256" key="4">
    <source>
        <dbReference type="ARBA" id="ARBA00022927"/>
    </source>
</evidence>
<evidence type="ECO:0000256" key="1">
    <source>
        <dbReference type="ARBA" id="ARBA00004601"/>
    </source>
</evidence>
<dbReference type="OrthoDB" id="2018246at2759"/>
<feature type="compositionally biased region" description="Pro residues" evidence="9">
    <location>
        <begin position="502"/>
        <end position="520"/>
    </location>
</feature>
<evidence type="ECO:0000256" key="8">
    <source>
        <dbReference type="ARBA" id="ARBA00065344"/>
    </source>
</evidence>
<reference evidence="13" key="2">
    <citation type="submission" date="2020-04" db="EMBL/GenBank/DDBJ databases">
        <authorList>
            <person name="Santos R.A.C."/>
            <person name="Steenwyk J.L."/>
            <person name="Rivero-Menendez O."/>
            <person name="Mead M.E."/>
            <person name="Silva L.P."/>
            <person name="Bastos R.W."/>
            <person name="Alastruey-Izquierdo A."/>
            <person name="Goldman G.H."/>
            <person name="Rokas A."/>
        </authorList>
    </citation>
    <scope>NUCLEOTIDE SEQUENCE</scope>
    <source>
        <strain evidence="13">CNM-CM6805</strain>
    </source>
</reference>
<comment type="function">
    <text evidence="7">May play a role in the regulation of membrane traffic through the trans-Golgi network.</text>
</comment>
<keyword evidence="6" id="KW-0175">Coiled coil</keyword>
<dbReference type="SUPFAM" id="SSF89009">
    <property type="entry name" value="GAT-like domain"/>
    <property type="match status" value="1"/>
</dbReference>
<dbReference type="InterPro" id="IPR052653">
    <property type="entry name" value="ARF-binding"/>
</dbReference>
<evidence type="ECO:0000313" key="13">
    <source>
        <dbReference type="EMBL" id="KAF4228684.1"/>
    </source>
</evidence>
<comment type="subunit">
    <text evidence="2">Component of the ESCRT-0 complex composed of HSE1 and VPS27.</text>
</comment>
<dbReference type="FunFam" id="1.20.5.170:FF:000024">
    <property type="entry name" value="VHS domain-containing protein"/>
    <property type="match status" value="1"/>
</dbReference>
<dbReference type="InterPro" id="IPR008152">
    <property type="entry name" value="Clathrin_a/b/g-adaptin_app_Ig"/>
</dbReference>
<evidence type="ECO:0008006" key="15">
    <source>
        <dbReference type="Google" id="ProtNLM"/>
    </source>
</evidence>
<dbReference type="Pfam" id="PF02883">
    <property type="entry name" value="Alpha_adaptinC2"/>
    <property type="match status" value="1"/>
</dbReference>
<reference evidence="13" key="1">
    <citation type="journal article" date="2020" name="bioRxiv">
        <title>Genomic and phenotypic heterogeneity of clinical isolates of the human pathogens Aspergillus fumigatus, Aspergillus lentulus and Aspergillus fumigatiaffinis.</title>
        <authorList>
            <person name="dos Santos R.A.C."/>
            <person name="Steenwyk J.L."/>
            <person name="Rivero-Menendez O."/>
            <person name="Mead M.E."/>
            <person name="Silva L.P."/>
            <person name="Bastos R.W."/>
            <person name="Alastruey-Izquierdo A."/>
            <person name="Goldman G.H."/>
            <person name="Rokas A."/>
        </authorList>
    </citation>
    <scope>NUCLEOTIDE SEQUENCE</scope>
    <source>
        <strain evidence="13">CNM-CM6805</strain>
    </source>
</reference>
<dbReference type="Pfam" id="PF00790">
    <property type="entry name" value="VHS"/>
    <property type="match status" value="1"/>
</dbReference>
<comment type="caution">
    <text evidence="13">The sequence shown here is derived from an EMBL/GenBank/DDBJ whole genome shotgun (WGS) entry which is preliminary data.</text>
</comment>
<dbReference type="PANTHER" id="PTHR47180">
    <property type="entry name" value="ADP-RIBOSYLATION FACTOR-BINDING PROTEIN GGA1-RELATED"/>
    <property type="match status" value="1"/>
</dbReference>
<dbReference type="GO" id="GO:0006896">
    <property type="term" value="P:Golgi to vacuole transport"/>
    <property type="evidence" value="ECO:0007669"/>
    <property type="project" value="UniProtKB-ARBA"/>
</dbReference>
<feature type="domain" description="VHS" evidence="10">
    <location>
        <begin position="95"/>
        <end position="233"/>
    </location>
</feature>
<dbReference type="Proteomes" id="UP000653565">
    <property type="component" value="Unassembled WGS sequence"/>
</dbReference>
<dbReference type="InterPro" id="IPR004152">
    <property type="entry name" value="GAT_dom"/>
</dbReference>
<dbReference type="GO" id="GO:0006895">
    <property type="term" value="P:Golgi to endosome transport"/>
    <property type="evidence" value="ECO:0007669"/>
    <property type="project" value="TreeGrafter"/>
</dbReference>
<evidence type="ECO:0000256" key="9">
    <source>
        <dbReference type="SAM" id="MobiDB-lite"/>
    </source>
</evidence>
<sequence>MRNADEGATRGARRAELTIIEYRTLSQSSPSTRQSRICVQLRYYLDLSCNPSTFVAIPSSVVILEAASARMAARDRYGAYADVGLTPLQRAIRNACDFSLYEPNLALNLEVADLINSKKGNAYSPRDAALEIVRLINSRNQNVALLALALLDICVKNCGYPFHLQISTKEFLNELVRRFPERPPMRPSRVQHRILESIEEWRQTICQTSRYKEDLGHIRDMHRLLLYKGYMFPEIRHEDAAVLNPSDNLRSAEEMEEEEREAQSAKLQELIRRGTPADLQEANRLMKVMAGFDTRHKTDYRAKAAEEVAKVQQKAKILEEMLQSHRPGDRVAEGDVFEELASALQSAHPKIQKMCEEESDDPEAVHKLLEINDSIHRTIERYKLVKKGDYDAASRIPKGTLGTTTGVSKNANNELSLIDFDPEPSSNGNAPPAAGGSSLENDLLGLSIEEPVPVGSISLGPGNMATSANPPLQQAPAGFKPTYDIMASFNSSRPVSQSSTPAPRPPQQPTATPTPPPPASDPFAALVSASPRTSSPFPSGASSTQSPAAASSSLLDLVGAGPPTTAAASGTSAKAQDDDEWNFASSLPESNALPTTNKVQVLNSSLRIEFVARRHPNQPRQIHVVALFSNTTGQPLNELHFQVAVEKAYTLQLRPQSGRDIGPLQQNGVQQEMLLDGVDAGKGNSVKIRFRVSYRIGTHTSNHWKYSVEARGASCGGGTVPIFCFGRASGGTRRTSENWEVASCEHEKRLEGFLGVANRTVQSNHGWEMGGTVTSDEVG</sequence>
<dbReference type="SMART" id="SM00288">
    <property type="entry name" value="VHS"/>
    <property type="match status" value="1"/>
</dbReference>
<evidence type="ECO:0000259" key="12">
    <source>
        <dbReference type="PROSITE" id="PS50909"/>
    </source>
</evidence>
<dbReference type="PANTHER" id="PTHR47180:SF1">
    <property type="entry name" value="ADP-RIBOSYLATION FACTOR-BINDING PROTEIN GGA1-RELATED"/>
    <property type="match status" value="1"/>
</dbReference>
<name>A0A8H4GHL5_9EURO</name>
<protein>
    <recommendedName>
        <fullName evidence="15">VHS domain-containing protein</fullName>
    </recommendedName>
</protein>
<dbReference type="EMBL" id="JAAAPX010000146">
    <property type="protein sequence ID" value="KAF4228684.1"/>
    <property type="molecule type" value="Genomic_DNA"/>
</dbReference>
<dbReference type="Gene3D" id="1.20.58.160">
    <property type="match status" value="1"/>
</dbReference>
<evidence type="ECO:0000256" key="2">
    <source>
        <dbReference type="ARBA" id="ARBA00011446"/>
    </source>
</evidence>
<organism evidence="13 14">
    <name type="scientific">Aspergillus fumigatiaffinis</name>
    <dbReference type="NCBI Taxonomy" id="340414"/>
    <lineage>
        <taxon>Eukaryota</taxon>
        <taxon>Fungi</taxon>
        <taxon>Dikarya</taxon>
        <taxon>Ascomycota</taxon>
        <taxon>Pezizomycotina</taxon>
        <taxon>Eurotiomycetes</taxon>
        <taxon>Eurotiomycetidae</taxon>
        <taxon>Eurotiales</taxon>
        <taxon>Aspergillaceae</taxon>
        <taxon>Aspergillus</taxon>
        <taxon>Aspergillus subgen. Fumigati</taxon>
    </lineage>
</organism>
<evidence type="ECO:0000313" key="14">
    <source>
        <dbReference type="Proteomes" id="UP000653565"/>
    </source>
</evidence>
<feature type="compositionally biased region" description="Low complexity" evidence="9">
    <location>
        <begin position="539"/>
        <end position="573"/>
    </location>
</feature>
<dbReference type="FunFam" id="1.25.40.90:FF:000008">
    <property type="entry name" value="VHS domain protein"/>
    <property type="match status" value="1"/>
</dbReference>
<dbReference type="PROSITE" id="PS50180">
    <property type="entry name" value="GAE"/>
    <property type="match status" value="1"/>
</dbReference>
<dbReference type="GO" id="GO:0005802">
    <property type="term" value="C:trans-Golgi network"/>
    <property type="evidence" value="ECO:0007669"/>
    <property type="project" value="UniProtKB-ARBA"/>
</dbReference>
<dbReference type="InterPro" id="IPR038425">
    <property type="entry name" value="GAT_sf"/>
</dbReference>
<keyword evidence="4" id="KW-0653">Protein transport</keyword>
<dbReference type="Gene3D" id="1.20.5.170">
    <property type="match status" value="1"/>
</dbReference>
<keyword evidence="14" id="KW-1185">Reference proteome</keyword>
<dbReference type="AlphaFoldDB" id="A0A8H4GHL5"/>
<dbReference type="PROSITE" id="PS50179">
    <property type="entry name" value="VHS"/>
    <property type="match status" value="1"/>
</dbReference>
<feature type="region of interest" description="Disordered" evidence="9">
    <location>
        <begin position="417"/>
        <end position="440"/>
    </location>
</feature>
<accession>A0A8H4GHL5</accession>
<keyword evidence="5" id="KW-0333">Golgi apparatus</keyword>
<evidence type="ECO:0000259" key="11">
    <source>
        <dbReference type="PROSITE" id="PS50180"/>
    </source>
</evidence>
<dbReference type="SUPFAM" id="SSF49348">
    <property type="entry name" value="Clathrin adaptor appendage domain"/>
    <property type="match status" value="1"/>
</dbReference>
<dbReference type="CDD" id="cd14235">
    <property type="entry name" value="GAT_GGA_fungi"/>
    <property type="match status" value="1"/>
</dbReference>
<dbReference type="Gene3D" id="2.60.40.1230">
    <property type="match status" value="1"/>
</dbReference>
<dbReference type="InterPro" id="IPR008942">
    <property type="entry name" value="ENTH_VHS"/>
</dbReference>
<comment type="subcellular location">
    <subcellularLocation>
        <location evidence="1">Golgi apparatus</location>
        <location evidence="1">trans-Golgi network</location>
    </subcellularLocation>
</comment>
<dbReference type="PROSITE" id="PS50909">
    <property type="entry name" value="GAT"/>
    <property type="match status" value="1"/>
</dbReference>
<comment type="subunit">
    <text evidence="8">Binds to ARF1 and ARF2.</text>
</comment>
<feature type="domain" description="GAE" evidence="11">
    <location>
        <begin position="593"/>
        <end position="711"/>
    </location>
</feature>
<dbReference type="Pfam" id="PF03127">
    <property type="entry name" value="GAT"/>
    <property type="match status" value="1"/>
</dbReference>
<dbReference type="GO" id="GO:0043130">
    <property type="term" value="F:ubiquitin binding"/>
    <property type="evidence" value="ECO:0007669"/>
    <property type="project" value="InterPro"/>
</dbReference>
<dbReference type="CDD" id="cd16998">
    <property type="entry name" value="VHS_GGA_fungi"/>
    <property type="match status" value="1"/>
</dbReference>
<dbReference type="Gene3D" id="1.25.40.90">
    <property type="match status" value="1"/>
</dbReference>
<dbReference type="InterPro" id="IPR008153">
    <property type="entry name" value="GAE_dom"/>
</dbReference>
<dbReference type="GO" id="GO:0043328">
    <property type="term" value="P:protein transport to vacuole involved in ubiquitin-dependent protein catabolic process via the multivesicular body sorting pathway"/>
    <property type="evidence" value="ECO:0007669"/>
    <property type="project" value="UniProtKB-ARBA"/>
</dbReference>
<evidence type="ECO:0000256" key="7">
    <source>
        <dbReference type="ARBA" id="ARBA00053552"/>
    </source>
</evidence>
<dbReference type="InterPro" id="IPR013041">
    <property type="entry name" value="Clathrin_app_Ig-like_sf"/>
</dbReference>
<gene>
    <name evidence="13" type="ORF">CNMCM6805_001917</name>
</gene>
<keyword evidence="3" id="KW-0813">Transport</keyword>
<dbReference type="FunFam" id="1.20.58.160:FF:000003">
    <property type="entry name" value="VHS domain protein"/>
    <property type="match status" value="1"/>
</dbReference>
<feature type="region of interest" description="Disordered" evidence="9">
    <location>
        <begin position="491"/>
        <end position="578"/>
    </location>
</feature>
<evidence type="ECO:0000256" key="6">
    <source>
        <dbReference type="ARBA" id="ARBA00023054"/>
    </source>
</evidence>
<dbReference type="SUPFAM" id="SSF48464">
    <property type="entry name" value="ENTH/VHS domain"/>
    <property type="match status" value="1"/>
</dbReference>
<feature type="domain" description="GAT" evidence="12">
    <location>
        <begin position="260"/>
        <end position="387"/>
    </location>
</feature>
<dbReference type="GO" id="GO:0035091">
    <property type="term" value="F:phosphatidylinositol binding"/>
    <property type="evidence" value="ECO:0007669"/>
    <property type="project" value="InterPro"/>
</dbReference>
<proteinExistence type="predicted"/>
<dbReference type="GO" id="GO:0005829">
    <property type="term" value="C:cytosol"/>
    <property type="evidence" value="ECO:0007669"/>
    <property type="project" value="GOC"/>
</dbReference>
<dbReference type="InterPro" id="IPR002014">
    <property type="entry name" value="VHS_dom"/>
</dbReference>
<evidence type="ECO:0000256" key="5">
    <source>
        <dbReference type="ARBA" id="ARBA00023034"/>
    </source>
</evidence>
<evidence type="ECO:0000259" key="10">
    <source>
        <dbReference type="PROSITE" id="PS50179"/>
    </source>
</evidence>